<dbReference type="PANTHER" id="PTHR43328">
    <property type="entry name" value="ACETYLTRANSFERASE-RELATED"/>
    <property type="match status" value="1"/>
</dbReference>
<dbReference type="PROSITE" id="PS51186">
    <property type="entry name" value="GNAT"/>
    <property type="match status" value="1"/>
</dbReference>
<protein>
    <submittedName>
        <fullName evidence="2">GNAT family N-acetyltransferase</fullName>
    </submittedName>
</protein>
<evidence type="ECO:0000313" key="2">
    <source>
        <dbReference type="EMBL" id="MPY61795.1"/>
    </source>
</evidence>
<dbReference type="SUPFAM" id="SSF55729">
    <property type="entry name" value="Acyl-CoA N-acyltransferases (Nat)"/>
    <property type="match status" value="1"/>
</dbReference>
<gene>
    <name evidence="2" type="ORF">FNH08_33025</name>
</gene>
<dbReference type="Proteomes" id="UP000400924">
    <property type="component" value="Unassembled WGS sequence"/>
</dbReference>
<sequence length="156" mass="18047">MSDDGESESVLLRGVDESDLELFHAYEQDAEAVRRSRFPPREREAFMNHWGKRILGDPTGFVRTVTVDGATAGNLMAWWEEDGRRFLGYWLGRRYWGRGIGTRALDLFLREELNRPLYADPFHGNSASVRLLEHHGFRHEGTVRHGENEHVLLVLE</sequence>
<evidence type="ECO:0000259" key="1">
    <source>
        <dbReference type="PROSITE" id="PS51186"/>
    </source>
</evidence>
<accession>A0A5N8XT51</accession>
<dbReference type="InterPro" id="IPR016181">
    <property type="entry name" value="Acyl_CoA_acyltransferase"/>
</dbReference>
<evidence type="ECO:0000313" key="3">
    <source>
        <dbReference type="Proteomes" id="UP000400924"/>
    </source>
</evidence>
<feature type="domain" description="N-acetyltransferase" evidence="1">
    <location>
        <begin position="10"/>
        <end position="156"/>
    </location>
</feature>
<reference evidence="2 3" key="1">
    <citation type="submission" date="2019-07" db="EMBL/GenBank/DDBJ databases">
        <title>New species of Amycolatopsis and Streptomyces.</title>
        <authorList>
            <person name="Duangmal K."/>
            <person name="Teo W.F.A."/>
            <person name="Lipun K."/>
        </authorList>
    </citation>
    <scope>NUCLEOTIDE SEQUENCE [LARGE SCALE GENOMIC DNA]</scope>
    <source>
        <strain evidence="2 3">NBRC 106415</strain>
    </source>
</reference>
<dbReference type="Pfam" id="PF13302">
    <property type="entry name" value="Acetyltransf_3"/>
    <property type="match status" value="1"/>
</dbReference>
<keyword evidence="3" id="KW-1185">Reference proteome</keyword>
<dbReference type="OrthoDB" id="9801656at2"/>
<proteinExistence type="predicted"/>
<dbReference type="PANTHER" id="PTHR43328:SF1">
    <property type="entry name" value="N-ACETYLTRANSFERASE DOMAIN-CONTAINING PROTEIN"/>
    <property type="match status" value="1"/>
</dbReference>
<dbReference type="GO" id="GO:0016747">
    <property type="term" value="F:acyltransferase activity, transferring groups other than amino-acyl groups"/>
    <property type="evidence" value="ECO:0007669"/>
    <property type="project" value="InterPro"/>
</dbReference>
<comment type="caution">
    <text evidence="2">The sequence shown here is derived from an EMBL/GenBank/DDBJ whole genome shotgun (WGS) entry which is preliminary data.</text>
</comment>
<organism evidence="2 3">
    <name type="scientific">Streptomyces spongiae</name>
    <dbReference type="NCBI Taxonomy" id="565072"/>
    <lineage>
        <taxon>Bacteria</taxon>
        <taxon>Bacillati</taxon>
        <taxon>Actinomycetota</taxon>
        <taxon>Actinomycetes</taxon>
        <taxon>Kitasatosporales</taxon>
        <taxon>Streptomycetaceae</taxon>
        <taxon>Streptomyces</taxon>
    </lineage>
</organism>
<dbReference type="RefSeq" id="WP_152775199.1">
    <property type="nucleotide sequence ID" value="NZ_VJZC01000338.1"/>
</dbReference>
<keyword evidence="2" id="KW-0808">Transferase</keyword>
<dbReference type="EMBL" id="VJZC01000338">
    <property type="protein sequence ID" value="MPY61795.1"/>
    <property type="molecule type" value="Genomic_DNA"/>
</dbReference>
<dbReference type="InterPro" id="IPR000182">
    <property type="entry name" value="GNAT_dom"/>
</dbReference>
<dbReference type="AlphaFoldDB" id="A0A5N8XT51"/>
<dbReference type="Gene3D" id="3.40.630.30">
    <property type="match status" value="1"/>
</dbReference>
<name>A0A5N8XT51_9ACTN</name>